<organism evidence="2 3">
    <name type="scientific">Plastoroseomonas hellenica</name>
    <dbReference type="NCBI Taxonomy" id="2687306"/>
    <lineage>
        <taxon>Bacteria</taxon>
        <taxon>Pseudomonadati</taxon>
        <taxon>Pseudomonadota</taxon>
        <taxon>Alphaproteobacteria</taxon>
        <taxon>Acetobacterales</taxon>
        <taxon>Acetobacteraceae</taxon>
        <taxon>Plastoroseomonas</taxon>
    </lineage>
</organism>
<reference evidence="3" key="1">
    <citation type="journal article" date="2021" name="Syst. Appl. Microbiol.">
        <title>Roseomonas hellenica sp. nov., isolated from roots of wild-growing Alkanna tinctoria.</title>
        <authorList>
            <person name="Rat A."/>
            <person name="Naranjo H.D."/>
            <person name="Lebbe L."/>
            <person name="Cnockaert M."/>
            <person name="Krigas N."/>
            <person name="Grigoriadou K."/>
            <person name="Maloupa E."/>
            <person name="Willems A."/>
        </authorList>
    </citation>
    <scope>NUCLEOTIDE SEQUENCE [LARGE SCALE GENOMIC DNA]</scope>
    <source>
        <strain evidence="3">LMG 31523</strain>
    </source>
</reference>
<name>A0ABS5ERJ5_9PROT</name>
<proteinExistence type="predicted"/>
<dbReference type="Proteomes" id="UP001196870">
    <property type="component" value="Unassembled WGS sequence"/>
</dbReference>
<comment type="caution">
    <text evidence="2">The sequence shown here is derived from an EMBL/GenBank/DDBJ whole genome shotgun (WGS) entry which is preliminary data.</text>
</comment>
<dbReference type="EMBL" id="JAAGBB010000001">
    <property type="protein sequence ID" value="MBR0662917.1"/>
    <property type="molecule type" value="Genomic_DNA"/>
</dbReference>
<sequence>MQIPPASLPPIDTAALQPAQPAMPTPSAGNVFDQSLAAARASDPAALSARVGEVLRGFSARANALRDDMQQAMQAQPAQPAVAAPAVPSGDMSHMYQAVVRTFDFAMETHLVAKAATQFTGSLNTLLRGQ</sequence>
<evidence type="ECO:0000313" key="2">
    <source>
        <dbReference type="EMBL" id="MBR0662917.1"/>
    </source>
</evidence>
<feature type="region of interest" description="Disordered" evidence="1">
    <location>
        <begin position="1"/>
        <end position="30"/>
    </location>
</feature>
<protein>
    <submittedName>
        <fullName evidence="2">Uncharacterized protein</fullName>
    </submittedName>
</protein>
<evidence type="ECO:0000256" key="1">
    <source>
        <dbReference type="SAM" id="MobiDB-lite"/>
    </source>
</evidence>
<gene>
    <name evidence="2" type="ORF">GXW71_00985</name>
</gene>
<evidence type="ECO:0000313" key="3">
    <source>
        <dbReference type="Proteomes" id="UP001196870"/>
    </source>
</evidence>
<accession>A0ABS5ERJ5</accession>
<dbReference type="RefSeq" id="WP_211850465.1">
    <property type="nucleotide sequence ID" value="NZ_JAAGBB010000001.1"/>
</dbReference>
<keyword evidence="3" id="KW-1185">Reference proteome</keyword>